<feature type="compositionally biased region" description="Low complexity" evidence="1">
    <location>
        <begin position="404"/>
        <end position="413"/>
    </location>
</feature>
<proteinExistence type="predicted"/>
<dbReference type="Gene3D" id="3.60.15.10">
    <property type="entry name" value="Ribonuclease Z/Hydroxyacylglutathione hydrolase-like"/>
    <property type="match status" value="1"/>
</dbReference>
<dbReference type="EMBL" id="FWXN01000019">
    <property type="protein sequence ID" value="SMC96262.1"/>
    <property type="molecule type" value="Genomic_DNA"/>
</dbReference>
<dbReference type="RefSeq" id="WP_084453176.1">
    <property type="nucleotide sequence ID" value="NZ_FWXN01000019.1"/>
</dbReference>
<sequence length="438" mass="47156">MYQSEGLPARGVVFWPVGTGDSTTVVIDDLVVLQVDLHDMAKANDEATPEVAVVDRLVDALPVVDGVPYLATFALTHVDKDHCLGFADLLERVRIGELWSTPRLWREYNDPDAPELCNDAIAFREESERRIAATMDAVNAAGVPESGDRIRVIGYDDEHSSHAYDELPEAYLAWPGQSLTVLDGHERAGVFEAFIHAPFKDDAAAARNETSLSMQVTLTDETGIDGKVLLFGDLAHDTIMKIFNYSEYYYREQYLSWDLLLAPHHCSKRVMYKKDLDGNEQLQMDVLNAFERNARPNGAVVCSSAVFPDVDVDGHNPPHRMAADRYAEIADEVICTMSWVDEAAPSPVVFGVDAAGARVIRGDLVSSAATEAKVELAASATGRRFAAITAAAVAVGNAIPAATASAAPSGAGPERVDAAVAADRGGNSAPETPVGFGR</sequence>
<protein>
    <recommendedName>
        <fullName evidence="4">Metal-dependent hydrolase, beta-lactamase superfamily II</fullName>
    </recommendedName>
</protein>
<dbReference type="SUPFAM" id="SSF56281">
    <property type="entry name" value="Metallo-hydrolase/oxidoreductase"/>
    <property type="match status" value="1"/>
</dbReference>
<evidence type="ECO:0000313" key="3">
    <source>
        <dbReference type="Proteomes" id="UP000192634"/>
    </source>
</evidence>
<evidence type="ECO:0008006" key="4">
    <source>
        <dbReference type="Google" id="ProtNLM"/>
    </source>
</evidence>
<dbReference type="Proteomes" id="UP000192634">
    <property type="component" value="Unassembled WGS sequence"/>
</dbReference>
<evidence type="ECO:0000313" key="2">
    <source>
        <dbReference type="EMBL" id="SMC96262.1"/>
    </source>
</evidence>
<dbReference type="OrthoDB" id="9768813at2"/>
<feature type="region of interest" description="Disordered" evidence="1">
    <location>
        <begin position="404"/>
        <end position="438"/>
    </location>
</feature>
<evidence type="ECO:0000256" key="1">
    <source>
        <dbReference type="SAM" id="MobiDB-lite"/>
    </source>
</evidence>
<dbReference type="InterPro" id="IPR036866">
    <property type="entry name" value="RibonucZ/Hydroxyglut_hydro"/>
</dbReference>
<dbReference type="AlphaFoldDB" id="A0A1W2DGK6"/>
<gene>
    <name evidence="2" type="ORF">SAMN06296429_11910</name>
</gene>
<organism evidence="2 3">
    <name type="scientific">Janibacter indicus</name>
    <dbReference type="NCBI Taxonomy" id="857417"/>
    <lineage>
        <taxon>Bacteria</taxon>
        <taxon>Bacillati</taxon>
        <taxon>Actinomycetota</taxon>
        <taxon>Actinomycetes</taxon>
        <taxon>Micrococcales</taxon>
        <taxon>Intrasporangiaceae</taxon>
        <taxon>Janibacter</taxon>
    </lineage>
</organism>
<accession>A0A1W2DGK6</accession>
<reference evidence="2 3" key="1">
    <citation type="submission" date="2017-04" db="EMBL/GenBank/DDBJ databases">
        <authorList>
            <person name="Afonso C.L."/>
            <person name="Miller P.J."/>
            <person name="Scott M.A."/>
            <person name="Spackman E."/>
            <person name="Goraichik I."/>
            <person name="Dimitrov K.M."/>
            <person name="Suarez D.L."/>
            <person name="Swayne D.E."/>
        </authorList>
    </citation>
    <scope>NUCLEOTIDE SEQUENCE [LARGE SCALE GENOMIC DNA]</scope>
    <source>
        <strain evidence="2 3">CGMCC 1.12511</strain>
    </source>
</reference>
<name>A0A1W2DGK6_9MICO</name>